<dbReference type="EMBL" id="CP023407">
    <property type="protein sequence ID" value="AYL36956.1"/>
    <property type="molecule type" value="Genomic_DNA"/>
</dbReference>
<keyword evidence="3" id="KW-1185">Reference proteome</keyword>
<sequence length="77" mass="8441">MLRTLHFPLGTSALGPASLRPAMAVHASKAGAAADRTAQEQERRLAGPKRKSTDGQADDADVTHRRQRPRRMIRRGL</sequence>
<proteinExistence type="predicted"/>
<accession>A0A494UWW4</accession>
<organism evidence="2 3">
    <name type="scientific">Streptomyces fungicidicus</name>
    <dbReference type="NCBI Taxonomy" id="68203"/>
    <lineage>
        <taxon>Bacteria</taxon>
        <taxon>Bacillati</taxon>
        <taxon>Actinomycetota</taxon>
        <taxon>Actinomycetes</taxon>
        <taxon>Kitasatosporales</taxon>
        <taxon>Streptomycetaceae</taxon>
        <taxon>Streptomyces</taxon>
    </lineage>
</organism>
<feature type="region of interest" description="Disordered" evidence="1">
    <location>
        <begin position="28"/>
        <end position="77"/>
    </location>
</feature>
<reference evidence="2 3" key="1">
    <citation type="submission" date="2017-09" db="EMBL/GenBank/DDBJ databases">
        <authorList>
            <person name="Zhang H."/>
            <person name="Hu S."/>
            <person name="Xu J."/>
            <person name="He Z."/>
        </authorList>
    </citation>
    <scope>NUCLEOTIDE SEQUENCE [LARGE SCALE GENOMIC DNA]</scope>
    <source>
        <strain evidence="2 3">TXX3120</strain>
    </source>
</reference>
<feature type="compositionally biased region" description="Basic residues" evidence="1">
    <location>
        <begin position="65"/>
        <end position="77"/>
    </location>
</feature>
<name>A0A494UWW4_9ACTN</name>
<dbReference type="Proteomes" id="UP000282170">
    <property type="component" value="Chromosome"/>
</dbReference>
<gene>
    <name evidence="2" type="ORF">CNQ36_16970</name>
</gene>
<evidence type="ECO:0000313" key="2">
    <source>
        <dbReference type="EMBL" id="AYL36956.1"/>
    </source>
</evidence>
<dbReference type="KEGG" id="sfug:CNQ36_16970"/>
<evidence type="ECO:0000256" key="1">
    <source>
        <dbReference type="SAM" id="MobiDB-lite"/>
    </source>
</evidence>
<evidence type="ECO:0000313" key="3">
    <source>
        <dbReference type="Proteomes" id="UP000282170"/>
    </source>
</evidence>
<protein>
    <submittedName>
        <fullName evidence="2">Uncharacterized protein</fullName>
    </submittedName>
</protein>
<dbReference type="AlphaFoldDB" id="A0A494UWW4"/>